<evidence type="ECO:0000256" key="1">
    <source>
        <dbReference type="ARBA" id="ARBA00022574"/>
    </source>
</evidence>
<evidence type="ECO:0000256" key="2">
    <source>
        <dbReference type="ARBA" id="ARBA00022737"/>
    </source>
</evidence>
<dbReference type="PROSITE" id="PS50896">
    <property type="entry name" value="LISH"/>
    <property type="match status" value="1"/>
</dbReference>
<dbReference type="InterPro" id="IPR027728">
    <property type="entry name" value="Topless_fam"/>
</dbReference>
<feature type="region of interest" description="Disordered" evidence="4">
    <location>
        <begin position="269"/>
        <end position="296"/>
    </location>
</feature>
<dbReference type="Pfam" id="PF00400">
    <property type="entry name" value="WD40"/>
    <property type="match status" value="1"/>
</dbReference>
<feature type="domain" description="TPR1-like CTLH-containing" evidence="6">
    <location>
        <begin position="77"/>
        <end position="157"/>
    </location>
</feature>
<evidence type="ECO:0000313" key="7">
    <source>
        <dbReference type="EMBL" id="KAJ4828988.1"/>
    </source>
</evidence>
<comment type="caution">
    <text evidence="7">The sequence shown here is derived from an EMBL/GenBank/DDBJ whole genome shotgun (WGS) entry which is preliminary data.</text>
</comment>
<proteinExistence type="predicted"/>
<dbReference type="AlphaFoldDB" id="A0A9Q0J5B8"/>
<dbReference type="SUPFAM" id="SSF50998">
    <property type="entry name" value="Quinoprotein alcohol dehydrogenase-like"/>
    <property type="match status" value="1"/>
</dbReference>
<gene>
    <name evidence="7" type="ORF">Tsubulata_051012</name>
</gene>
<dbReference type="PANTHER" id="PTHR44083">
    <property type="entry name" value="TOPLESS-RELATED PROTEIN 1-RELATED"/>
    <property type="match status" value="1"/>
</dbReference>
<dbReference type="SMART" id="SM00320">
    <property type="entry name" value="WD40"/>
    <property type="match status" value="10"/>
</dbReference>
<dbReference type="InterPro" id="IPR001680">
    <property type="entry name" value="WD40_rpt"/>
</dbReference>
<dbReference type="SUPFAM" id="SSF50978">
    <property type="entry name" value="WD40 repeat-like"/>
    <property type="match status" value="1"/>
</dbReference>
<dbReference type="InterPro" id="IPR011047">
    <property type="entry name" value="Quinoprotein_ADH-like_sf"/>
</dbReference>
<dbReference type="PROSITE" id="PS50294">
    <property type="entry name" value="WD_REPEATS_REGION"/>
    <property type="match status" value="1"/>
</dbReference>
<dbReference type="PANTHER" id="PTHR44083:SF30">
    <property type="entry name" value="TOPLESS-LIKE PROTEIN"/>
    <property type="match status" value="1"/>
</dbReference>
<feature type="domain" description="TOPLESS zinc finger" evidence="5">
    <location>
        <begin position="165"/>
        <end position="192"/>
    </location>
</feature>
<dbReference type="OrthoDB" id="1850764at2759"/>
<dbReference type="Pfam" id="PF21889">
    <property type="entry name" value="TPR1-like_2nd"/>
    <property type="match status" value="1"/>
</dbReference>
<sequence>MAAPALEMSHLNKDLVLSILQFLREEGFKESARMLELESGYFFDMKFFEDMVLSGIGLRQRIIFLVSQSLMTIVCSHRKDRAKALDILMNDLKVFAQYDEELFKDMTQLLTLDDFRQDLELFPEHEQLSDYGTESVRRTKLQLQKLIEANPIFRDKLDFPRSQSHSLNWQHHLCTNPRANPDIRTLLVDHVCPPLKDHAISTPTDNNLLSSQSTLMPEPRSPATANTTPPSGTHSAILSRNICVDSVKKLAAESVGLVHAFIVSQNEPNEETSTVTHVDRYSSNSPDDLPTFPKKDKLQTCSPESDVCFPKNVAKILELSSSPKSMDFHPVQQTLLLVGFNNGSVGIWETCTGDRLHFMNFRVCPITRCSFYLENLLFNDPHISVNRVAWSPEGYLFGVAYSKHLVELYSYDDVNGVRHKLQIEAHVGGVNDLAFAAPREQLMIITCGDDKMIKFILLVKAWDVNYGFALFSFQGHDTPVYSLCPQSKESIHFLFSISMEGNIKAWMYDILGPRVNFVAPGLWSTRMAYSSDGRSGEPFLVEWNENEGSIKRSYQGLQKNPSSTVEFDILNNQFLAAGDEHVIKIWDMDKVDLLTTIGADGDLPENPPIRFNKDGTLLAVFANENRINILETDHVLKSQQKSETSSGSDSSVLSDTFRKLAINPSSNFAGAAVVDEVMQKHLGSKSQSWLHSLMEHQEKIANLLRNGDQVSLKEAKSTKFTERAISKVQKLFEINGPSQCQILCLPLNVKANKMLRLTYNNAGNAILGLASNGTHLYWKWPLNTGKANTEVPPQLWCPRSCSSPMTNDLTNTNPEEPVACFALSKNDSYLMSASGGKISIFNMVTFKEMLSIMPPSPAATCVVFYPEDNNIVAIGRDDSTILIYNVRLTKVISKLEGHSKRVSGLCFSISLNVLVSAGEDAQLIVWNTEGWKKQRSRLLQVPEEKKHEALSDTQIQLHRDQIRFLAVHKTHLAIYEAKELECLKQWIPADSVPITQATFSCDSQMVYAGFVDGTICILDASLDLLCRIVSTAYLPPSSSLDAGCSNNVYPLTIAAHPQESNQFAAGLTNGKVIVFEPSKSTGEWNT</sequence>
<reference evidence="7" key="1">
    <citation type="submission" date="2022-02" db="EMBL/GenBank/DDBJ databases">
        <authorList>
            <person name="Henning P.M."/>
            <person name="McCubbin A.G."/>
            <person name="Shore J.S."/>
        </authorList>
    </citation>
    <scope>NUCLEOTIDE SEQUENCE</scope>
    <source>
        <strain evidence="7">F60SS</strain>
        <tissue evidence="7">Leaves</tissue>
    </source>
</reference>
<dbReference type="Gene3D" id="2.130.10.10">
    <property type="entry name" value="YVTN repeat-like/Quinoprotein amine dehydrogenase"/>
    <property type="match status" value="3"/>
</dbReference>
<name>A0A9Q0J5B8_9ROSI</name>
<feature type="repeat" description="WD" evidence="3">
    <location>
        <begin position="895"/>
        <end position="936"/>
    </location>
</feature>
<dbReference type="Proteomes" id="UP001141552">
    <property type="component" value="Unassembled WGS sequence"/>
</dbReference>
<dbReference type="PROSITE" id="PS00678">
    <property type="entry name" value="WD_REPEATS_1"/>
    <property type="match status" value="1"/>
</dbReference>
<dbReference type="EMBL" id="JAKUCV010006024">
    <property type="protein sequence ID" value="KAJ4828988.1"/>
    <property type="molecule type" value="Genomic_DNA"/>
</dbReference>
<dbReference type="SMART" id="SM00667">
    <property type="entry name" value="LisH"/>
    <property type="match status" value="1"/>
</dbReference>
<evidence type="ECO:0000256" key="4">
    <source>
        <dbReference type="SAM" id="MobiDB-lite"/>
    </source>
</evidence>
<reference evidence="7" key="2">
    <citation type="journal article" date="2023" name="Plants (Basel)">
        <title>Annotation of the Turnera subulata (Passifloraceae) Draft Genome Reveals the S-Locus Evolved after the Divergence of Turneroideae from Passifloroideae in a Stepwise Manner.</title>
        <authorList>
            <person name="Henning P.M."/>
            <person name="Roalson E.H."/>
            <person name="Mir W."/>
            <person name="McCubbin A.G."/>
            <person name="Shore J.S."/>
        </authorList>
    </citation>
    <scope>NUCLEOTIDE SEQUENCE</scope>
    <source>
        <strain evidence="7">F60SS</strain>
    </source>
</reference>
<dbReference type="InterPro" id="IPR048419">
    <property type="entry name" value="Topless_Znf"/>
</dbReference>
<dbReference type="Pfam" id="PF21359">
    <property type="entry name" value="zf_topless"/>
    <property type="match status" value="1"/>
</dbReference>
<feature type="compositionally biased region" description="Polar residues" evidence="4">
    <location>
        <begin position="201"/>
        <end position="215"/>
    </location>
</feature>
<dbReference type="InterPro" id="IPR019775">
    <property type="entry name" value="WD40_repeat_CS"/>
</dbReference>
<dbReference type="InterPro" id="IPR006594">
    <property type="entry name" value="LisH"/>
</dbReference>
<evidence type="ECO:0000259" key="6">
    <source>
        <dbReference type="Pfam" id="PF21889"/>
    </source>
</evidence>
<keyword evidence="2" id="KW-0677">Repeat</keyword>
<evidence type="ECO:0008006" key="9">
    <source>
        <dbReference type="Google" id="ProtNLM"/>
    </source>
</evidence>
<accession>A0A9Q0J5B8</accession>
<evidence type="ECO:0000313" key="8">
    <source>
        <dbReference type="Proteomes" id="UP001141552"/>
    </source>
</evidence>
<feature type="compositionally biased region" description="Polar residues" evidence="4">
    <location>
        <begin position="269"/>
        <end position="286"/>
    </location>
</feature>
<organism evidence="7 8">
    <name type="scientific">Turnera subulata</name>
    <dbReference type="NCBI Taxonomy" id="218843"/>
    <lineage>
        <taxon>Eukaryota</taxon>
        <taxon>Viridiplantae</taxon>
        <taxon>Streptophyta</taxon>
        <taxon>Embryophyta</taxon>
        <taxon>Tracheophyta</taxon>
        <taxon>Spermatophyta</taxon>
        <taxon>Magnoliopsida</taxon>
        <taxon>eudicotyledons</taxon>
        <taxon>Gunneridae</taxon>
        <taxon>Pentapetalae</taxon>
        <taxon>rosids</taxon>
        <taxon>fabids</taxon>
        <taxon>Malpighiales</taxon>
        <taxon>Passifloraceae</taxon>
        <taxon>Turnera</taxon>
    </lineage>
</organism>
<dbReference type="InterPro" id="IPR054080">
    <property type="entry name" value="TPR1-like_2nd"/>
</dbReference>
<keyword evidence="8" id="KW-1185">Reference proteome</keyword>
<dbReference type="InterPro" id="IPR015943">
    <property type="entry name" value="WD40/YVTN_repeat-like_dom_sf"/>
</dbReference>
<dbReference type="GO" id="GO:0006355">
    <property type="term" value="P:regulation of DNA-templated transcription"/>
    <property type="evidence" value="ECO:0007669"/>
    <property type="project" value="InterPro"/>
</dbReference>
<feature type="region of interest" description="Disordered" evidence="4">
    <location>
        <begin position="201"/>
        <end position="234"/>
    </location>
</feature>
<feature type="compositionally biased region" description="Polar residues" evidence="4">
    <location>
        <begin position="223"/>
        <end position="234"/>
    </location>
</feature>
<evidence type="ECO:0000256" key="3">
    <source>
        <dbReference type="PROSITE-ProRule" id="PRU00221"/>
    </source>
</evidence>
<keyword evidence="1 3" id="KW-0853">WD repeat</keyword>
<protein>
    <recommendedName>
        <fullName evidence="9">LisH domain-containing protein</fullName>
    </recommendedName>
</protein>
<dbReference type="PROSITE" id="PS50082">
    <property type="entry name" value="WD_REPEATS_2"/>
    <property type="match status" value="1"/>
</dbReference>
<evidence type="ECO:0000259" key="5">
    <source>
        <dbReference type="Pfam" id="PF21359"/>
    </source>
</evidence>
<dbReference type="InterPro" id="IPR036322">
    <property type="entry name" value="WD40_repeat_dom_sf"/>
</dbReference>